<feature type="coiled-coil region" evidence="1">
    <location>
        <begin position="108"/>
        <end position="142"/>
    </location>
</feature>
<evidence type="ECO:0000313" key="3">
    <source>
        <dbReference type="Proteomes" id="UP000799424"/>
    </source>
</evidence>
<name>A0A6A7ACQ6_9PLEO</name>
<dbReference type="EMBL" id="MU006219">
    <property type="protein sequence ID" value="KAF2830479.1"/>
    <property type="molecule type" value="Genomic_DNA"/>
</dbReference>
<organism evidence="2 3">
    <name type="scientific">Ophiobolus disseminans</name>
    <dbReference type="NCBI Taxonomy" id="1469910"/>
    <lineage>
        <taxon>Eukaryota</taxon>
        <taxon>Fungi</taxon>
        <taxon>Dikarya</taxon>
        <taxon>Ascomycota</taxon>
        <taxon>Pezizomycotina</taxon>
        <taxon>Dothideomycetes</taxon>
        <taxon>Pleosporomycetidae</taxon>
        <taxon>Pleosporales</taxon>
        <taxon>Pleosporineae</taxon>
        <taxon>Phaeosphaeriaceae</taxon>
        <taxon>Ophiobolus</taxon>
    </lineage>
</organism>
<keyword evidence="3" id="KW-1185">Reference proteome</keyword>
<proteinExistence type="predicted"/>
<dbReference type="AlphaFoldDB" id="A0A6A7ACQ6"/>
<dbReference type="Proteomes" id="UP000799424">
    <property type="component" value="Unassembled WGS sequence"/>
</dbReference>
<gene>
    <name evidence="2" type="ORF">CC86DRAFT_434280</name>
</gene>
<keyword evidence="1" id="KW-0175">Coiled coil</keyword>
<protein>
    <submittedName>
        <fullName evidence="2">Uncharacterized protein</fullName>
    </submittedName>
</protein>
<sequence length="421" mass="46785">MSDSATPPPVPRHVFLVRIANVIESVAEQETDTVDPRAHDEDSVACGEDSKMDLEQQLVDLAGLVRTACKEELQIGCEKIVKSVSASIKKELHTFPHNDNSPVLEQANDERQQELDLLRARNESLEAEVDRLTKGLEQIKKATTQRVKEADMKATKLHKIILDTGLGVSGPTDDEVKKAFSNLYHTIFQFVMKHCQVHASQNGVYGKLSTAEAKNAFVIGAIATCVYSELFAPEVKSFGFGSDDDRQLAIVEDSLIKDGGVPNQDIVDWRVRTCRLSKKFNPEGRKVELQCEKLAFALYKKLAGVPYFRYSTSELRAKSAEIKVDLRTIFLEAFHTSMLFRRAEVEYRWLQDDSDENGRLLEKDNIQAVATTGYNNIAEAKGDFRVIFGEVIKADNTSGGVAQGAHVLRGCMVLLGPIPSL</sequence>
<reference evidence="2" key="1">
    <citation type="journal article" date="2020" name="Stud. Mycol.">
        <title>101 Dothideomycetes genomes: a test case for predicting lifestyles and emergence of pathogens.</title>
        <authorList>
            <person name="Haridas S."/>
            <person name="Albert R."/>
            <person name="Binder M."/>
            <person name="Bloem J."/>
            <person name="Labutti K."/>
            <person name="Salamov A."/>
            <person name="Andreopoulos B."/>
            <person name="Baker S."/>
            <person name="Barry K."/>
            <person name="Bills G."/>
            <person name="Bluhm B."/>
            <person name="Cannon C."/>
            <person name="Castanera R."/>
            <person name="Culley D."/>
            <person name="Daum C."/>
            <person name="Ezra D."/>
            <person name="Gonzalez J."/>
            <person name="Henrissat B."/>
            <person name="Kuo A."/>
            <person name="Liang C."/>
            <person name="Lipzen A."/>
            <person name="Lutzoni F."/>
            <person name="Magnuson J."/>
            <person name="Mondo S."/>
            <person name="Nolan M."/>
            <person name="Ohm R."/>
            <person name="Pangilinan J."/>
            <person name="Park H.-J."/>
            <person name="Ramirez L."/>
            <person name="Alfaro M."/>
            <person name="Sun H."/>
            <person name="Tritt A."/>
            <person name="Yoshinaga Y."/>
            <person name="Zwiers L.-H."/>
            <person name="Turgeon B."/>
            <person name="Goodwin S."/>
            <person name="Spatafora J."/>
            <person name="Crous P."/>
            <person name="Grigoriev I."/>
        </authorList>
    </citation>
    <scope>NUCLEOTIDE SEQUENCE</scope>
    <source>
        <strain evidence="2">CBS 113818</strain>
    </source>
</reference>
<accession>A0A6A7ACQ6</accession>
<evidence type="ECO:0000313" key="2">
    <source>
        <dbReference type="EMBL" id="KAF2830479.1"/>
    </source>
</evidence>
<evidence type="ECO:0000256" key="1">
    <source>
        <dbReference type="SAM" id="Coils"/>
    </source>
</evidence>
<dbReference type="OrthoDB" id="4743266at2759"/>